<evidence type="ECO:0000313" key="3">
    <source>
        <dbReference type="EMBL" id="EFV13834.1"/>
    </source>
</evidence>
<dbReference type="PANTHER" id="PTHR30204:SF98">
    <property type="entry name" value="HTH-TYPE TRANSCRIPTIONAL REGULATOR ADHR"/>
    <property type="match status" value="1"/>
</dbReference>
<accession>E5XP88</accession>
<dbReference type="AlphaFoldDB" id="E5XP88"/>
<dbReference type="EMBL" id="ACZI02000003">
    <property type="protein sequence ID" value="EFV13834.1"/>
    <property type="molecule type" value="Genomic_DNA"/>
</dbReference>
<dbReference type="Pfam" id="PF13411">
    <property type="entry name" value="MerR_1"/>
    <property type="match status" value="1"/>
</dbReference>
<dbReference type="InterPro" id="IPR009061">
    <property type="entry name" value="DNA-bd_dom_put_sf"/>
</dbReference>
<feature type="domain" description="HTH merR-type" evidence="2">
    <location>
        <begin position="8"/>
        <end position="78"/>
    </location>
</feature>
<dbReference type="HOGENOM" id="CLU_060077_8_2_11"/>
<sequence length="145" mass="16198">MAGKKDPGYAIGEVADAVGMSAHALRFYERERLLIGPVSRDSGGRRRYSEADVDWLRICVRLRATGVPLSDLKRFAALVRQGPGNERERLAFLSAQRARLDEQIEALEAARAIIAWKTEVYERHLRAGEAEGLWDPTLPAQGRGR</sequence>
<dbReference type="STRING" id="679197.HMPREF9336_01309"/>
<dbReference type="SMART" id="SM00422">
    <property type="entry name" value="HTH_MERR"/>
    <property type="match status" value="1"/>
</dbReference>
<dbReference type="eggNOG" id="COG0789">
    <property type="taxonomic scope" value="Bacteria"/>
</dbReference>
<dbReference type="PROSITE" id="PS50937">
    <property type="entry name" value="HTH_MERR_2"/>
    <property type="match status" value="1"/>
</dbReference>
<proteinExistence type="predicted"/>
<evidence type="ECO:0000256" key="1">
    <source>
        <dbReference type="ARBA" id="ARBA00023125"/>
    </source>
</evidence>
<dbReference type="Proteomes" id="UP000004816">
    <property type="component" value="Unassembled WGS sequence"/>
</dbReference>
<dbReference type="PANTHER" id="PTHR30204">
    <property type="entry name" value="REDOX-CYCLING DRUG-SENSING TRANSCRIPTIONAL ACTIVATOR SOXR"/>
    <property type="match status" value="1"/>
</dbReference>
<gene>
    <name evidence="3" type="ORF">HMPREF9336_01309</name>
</gene>
<protein>
    <recommendedName>
        <fullName evidence="2">HTH merR-type domain-containing protein</fullName>
    </recommendedName>
</protein>
<dbReference type="SUPFAM" id="SSF46955">
    <property type="entry name" value="Putative DNA-binding domain"/>
    <property type="match status" value="1"/>
</dbReference>
<dbReference type="InterPro" id="IPR000551">
    <property type="entry name" value="MerR-type_HTH_dom"/>
</dbReference>
<dbReference type="OrthoDB" id="9802944at2"/>
<keyword evidence="4" id="KW-1185">Reference proteome</keyword>
<reference evidence="3 4" key="1">
    <citation type="journal article" date="2011" name="Stand. Genomic Sci.">
        <title>High quality draft genome sequence of Segniliparus rugosus CDC 945(T)= (ATCC BAA-974(T)).</title>
        <authorList>
            <person name="Earl A.M."/>
            <person name="Desjardins C.A."/>
            <person name="Fitzgerald M.G."/>
            <person name="Arachchi H.M."/>
            <person name="Zeng Q."/>
            <person name="Mehta T."/>
            <person name="Griggs A."/>
            <person name="Birren B.W."/>
            <person name="Toney N.C."/>
            <person name="Carr J."/>
            <person name="Posey J."/>
            <person name="Butler W.R."/>
        </authorList>
    </citation>
    <scope>NUCLEOTIDE SEQUENCE [LARGE SCALE GENOMIC DNA]</scope>
    <source>
        <strain evidence="4">ATCC BAA-974 / DSM 45345 / CCUG 50838 / CIP 108380 / JCM 13579 / CDC 945</strain>
    </source>
</reference>
<dbReference type="InterPro" id="IPR047057">
    <property type="entry name" value="MerR_fam"/>
</dbReference>
<name>E5XP88_SEGRC</name>
<evidence type="ECO:0000259" key="2">
    <source>
        <dbReference type="PROSITE" id="PS50937"/>
    </source>
</evidence>
<dbReference type="GO" id="GO:0003677">
    <property type="term" value="F:DNA binding"/>
    <property type="evidence" value="ECO:0007669"/>
    <property type="project" value="UniProtKB-KW"/>
</dbReference>
<organism evidence="3 4">
    <name type="scientific">Segniliparus rugosus (strain ATCC BAA-974 / DSM 45345 / CCUG 50838 / CIP 108380 / JCM 13579 / CDC 945)</name>
    <dbReference type="NCBI Taxonomy" id="679197"/>
    <lineage>
        <taxon>Bacteria</taxon>
        <taxon>Bacillati</taxon>
        <taxon>Actinomycetota</taxon>
        <taxon>Actinomycetes</taxon>
        <taxon>Mycobacteriales</taxon>
        <taxon>Segniliparaceae</taxon>
        <taxon>Segniliparus</taxon>
    </lineage>
</organism>
<evidence type="ECO:0000313" key="4">
    <source>
        <dbReference type="Proteomes" id="UP000004816"/>
    </source>
</evidence>
<dbReference type="Gene3D" id="1.10.1660.10">
    <property type="match status" value="1"/>
</dbReference>
<dbReference type="CDD" id="cd01109">
    <property type="entry name" value="HTH_YyaN"/>
    <property type="match status" value="1"/>
</dbReference>
<comment type="caution">
    <text evidence="3">The sequence shown here is derived from an EMBL/GenBank/DDBJ whole genome shotgun (WGS) entry which is preliminary data.</text>
</comment>
<keyword evidence="1" id="KW-0238">DNA-binding</keyword>
<dbReference type="RefSeq" id="WP_007468901.1">
    <property type="nucleotide sequence ID" value="NZ_KI391954.1"/>
</dbReference>
<dbReference type="GO" id="GO:0003700">
    <property type="term" value="F:DNA-binding transcription factor activity"/>
    <property type="evidence" value="ECO:0007669"/>
    <property type="project" value="InterPro"/>
</dbReference>